<protein>
    <recommendedName>
        <fullName evidence="4">Aflatoxin regulatory protein domain-containing protein</fullName>
    </recommendedName>
</protein>
<proteinExistence type="predicted"/>
<name>A0A3D8S9M8_9HELO</name>
<gene>
    <name evidence="2" type="ORF">BP5796_04560</name>
</gene>
<feature type="region of interest" description="Disordered" evidence="1">
    <location>
        <begin position="76"/>
        <end position="95"/>
    </location>
</feature>
<evidence type="ECO:0000313" key="3">
    <source>
        <dbReference type="Proteomes" id="UP000256328"/>
    </source>
</evidence>
<comment type="caution">
    <text evidence="2">The sequence shown here is derived from an EMBL/GenBank/DDBJ whole genome shotgun (WGS) entry which is preliminary data.</text>
</comment>
<dbReference type="Proteomes" id="UP000256328">
    <property type="component" value="Unassembled WGS sequence"/>
</dbReference>
<evidence type="ECO:0000256" key="1">
    <source>
        <dbReference type="SAM" id="MobiDB-lite"/>
    </source>
</evidence>
<keyword evidence="3" id="KW-1185">Reference proteome</keyword>
<feature type="compositionally biased region" description="Polar residues" evidence="1">
    <location>
        <begin position="81"/>
        <end position="95"/>
    </location>
</feature>
<dbReference type="AlphaFoldDB" id="A0A3D8S9M8"/>
<evidence type="ECO:0008006" key="4">
    <source>
        <dbReference type="Google" id="ProtNLM"/>
    </source>
</evidence>
<reference evidence="2 3" key="1">
    <citation type="journal article" date="2018" name="IMA Fungus">
        <title>IMA Genome-F 9: Draft genome sequence of Annulohypoxylon stygium, Aspergillus mulundensis, Berkeleyomyces basicola (syn. Thielaviopsis basicola), Ceratocystis smalleyi, two Cercospora beticola strains, Coleophoma cylindrospora, Fusarium fracticaudum, Phialophora cf. hyalina, and Morchella septimelata.</title>
        <authorList>
            <person name="Wingfield B.D."/>
            <person name="Bills G.F."/>
            <person name="Dong Y."/>
            <person name="Huang W."/>
            <person name="Nel W.J."/>
            <person name="Swalarsk-Parry B.S."/>
            <person name="Vaghefi N."/>
            <person name="Wilken P.M."/>
            <person name="An Z."/>
            <person name="de Beer Z.W."/>
            <person name="De Vos L."/>
            <person name="Chen L."/>
            <person name="Duong T.A."/>
            <person name="Gao Y."/>
            <person name="Hammerbacher A."/>
            <person name="Kikkert J.R."/>
            <person name="Li Y."/>
            <person name="Li H."/>
            <person name="Li K."/>
            <person name="Li Q."/>
            <person name="Liu X."/>
            <person name="Ma X."/>
            <person name="Naidoo K."/>
            <person name="Pethybridge S.J."/>
            <person name="Sun J."/>
            <person name="Steenkamp E.T."/>
            <person name="van der Nest M.A."/>
            <person name="van Wyk S."/>
            <person name="Wingfield M.J."/>
            <person name="Xiong C."/>
            <person name="Yue Q."/>
            <person name="Zhang X."/>
        </authorList>
    </citation>
    <scope>NUCLEOTIDE SEQUENCE [LARGE SCALE GENOMIC DNA]</scope>
    <source>
        <strain evidence="2 3">BP5796</strain>
    </source>
</reference>
<organism evidence="2 3">
    <name type="scientific">Coleophoma crateriformis</name>
    <dbReference type="NCBI Taxonomy" id="565419"/>
    <lineage>
        <taxon>Eukaryota</taxon>
        <taxon>Fungi</taxon>
        <taxon>Dikarya</taxon>
        <taxon>Ascomycota</taxon>
        <taxon>Pezizomycotina</taxon>
        <taxon>Leotiomycetes</taxon>
        <taxon>Helotiales</taxon>
        <taxon>Dermateaceae</taxon>
        <taxon>Coleophoma</taxon>
    </lineage>
</organism>
<dbReference type="EMBL" id="PDLN01000006">
    <property type="protein sequence ID" value="RDW83069.1"/>
    <property type="molecule type" value="Genomic_DNA"/>
</dbReference>
<accession>A0A3D8S9M8</accession>
<dbReference type="OrthoDB" id="4222821at2759"/>
<feature type="compositionally biased region" description="Basic and acidic residues" evidence="1">
    <location>
        <begin position="327"/>
        <end position="336"/>
    </location>
</feature>
<feature type="region of interest" description="Disordered" evidence="1">
    <location>
        <begin position="327"/>
        <end position="349"/>
    </location>
</feature>
<sequence length="375" mass="41126">MSLSPVITNSSNEWSFPLALNADSTAQQATITWPNTCYPMPSNLADVDPFSADLFGDTWSATPLCQHDSTDLFDQLPPRNASPSHNTSESLLRSDNSSDFLDSPISITRSLANLNIELHECAASFPTEDGNNATSNGHRKCQEKTLFAFEELFRLTSEFLDVMEHLSAEPCQTSTTSPAAEDSQAASPNALPRVIHDQQLFTHPGLDNSPCRSRRPSLSHVDIGTVLMIMSCHHRLTEIYFSIFQMMQACIKYSLIPSCVRNGWFFVLPKCQVGAHAVLPSVQVDAKTPLAHDKSLMYMAMLTMLASQFCEKIVEMIGAPVWDARDNSKGMDRKEPSLGTGGSQGSAMSSAGLCMSVVDRTKSLQDMIDATKHLL</sequence>
<evidence type="ECO:0000313" key="2">
    <source>
        <dbReference type="EMBL" id="RDW83069.1"/>
    </source>
</evidence>